<keyword evidence="3" id="KW-0285">Flavoprotein</keyword>
<evidence type="ECO:0000256" key="12">
    <source>
        <dbReference type="ARBA" id="ARBA00066453"/>
    </source>
</evidence>
<evidence type="ECO:0000256" key="8">
    <source>
        <dbReference type="ARBA" id="ARBA00023136"/>
    </source>
</evidence>
<organism evidence="16 17">
    <name type="scientific">Jhaorihella thermophila</name>
    <dbReference type="NCBI Taxonomy" id="488547"/>
    <lineage>
        <taxon>Bacteria</taxon>
        <taxon>Pseudomonadati</taxon>
        <taxon>Pseudomonadota</taxon>
        <taxon>Alphaproteobacteria</taxon>
        <taxon>Rhodobacterales</taxon>
        <taxon>Paracoccaceae</taxon>
        <taxon>Jhaorihella</taxon>
    </lineage>
</organism>
<dbReference type="InterPro" id="IPR052541">
    <property type="entry name" value="SQRD"/>
</dbReference>
<keyword evidence="7" id="KW-0560">Oxidoreductase</keyword>
<evidence type="ECO:0000256" key="11">
    <source>
        <dbReference type="ARBA" id="ARBA00060891"/>
    </source>
</evidence>
<sequence length="428" mass="47408">MAHIVVMGAGLGGSIMAYEMQEQLRPEDRITVITKDPMYHFVPSNPWIAVGWRKREHISVDLSKIMAKKKIDFKPVPAKKVHPQQNRIELEDGTSVDYDYLIIATGPELAFDEIEGLGPYGGHTQSICHVDHAEKAHEAFEEFCKNPRPIVVGAVQGASCFGPAYEFTFILDTELRRRKIRDQVPITFVTSEPYIGHLGLDGVGDTKGLLESEMRDHHIKWITSAKVKKVEDGKMFIEEIAEDGSVKKETELEFGFSMMLPAFRGIDAVMGIEGLVNPRGFIIVDKHQRNPTYPNIFGVGVCVAIPPTGPTPVPVGVPKTGFMIESMVTATAMNIGQILRGQTPDHVGTWNAVCLADFGDSGVAFVAQPQIPPRNVNWASSGKWVHVAKVGFEKYFLGKLRKGTSEPFYEKALLKVLGISKLKEVERL</sequence>
<keyword evidence="4" id="KW-0874">Quinone</keyword>
<dbReference type="FunFam" id="3.50.50.100:FF:000017">
    <property type="entry name" value="Sulfide-quinone reductase"/>
    <property type="match status" value="1"/>
</dbReference>
<evidence type="ECO:0000256" key="6">
    <source>
        <dbReference type="ARBA" id="ARBA00022827"/>
    </source>
</evidence>
<dbReference type="EC" id="1.8.5.4" evidence="12"/>
<dbReference type="OrthoDB" id="9802771at2"/>
<dbReference type="AlphaFoldDB" id="A0A1H5T9J6"/>
<reference evidence="16 17" key="1">
    <citation type="submission" date="2016-10" db="EMBL/GenBank/DDBJ databases">
        <authorList>
            <person name="de Groot N.N."/>
        </authorList>
    </citation>
    <scope>NUCLEOTIDE SEQUENCE [LARGE SCALE GENOMIC DNA]</scope>
    <source>
        <strain evidence="16 17">DSM 23413</strain>
    </source>
</reference>
<dbReference type="GO" id="GO:0070224">
    <property type="term" value="F:sulfide:quinone oxidoreductase activity"/>
    <property type="evidence" value="ECO:0007669"/>
    <property type="project" value="UniProtKB-EC"/>
</dbReference>
<keyword evidence="8" id="KW-0472">Membrane</keyword>
<dbReference type="PANTHER" id="PTHR43755">
    <property type="match status" value="1"/>
</dbReference>
<evidence type="ECO:0000256" key="9">
    <source>
        <dbReference type="ARBA" id="ARBA00050821"/>
    </source>
</evidence>
<evidence type="ECO:0000256" key="5">
    <source>
        <dbReference type="ARBA" id="ARBA00022741"/>
    </source>
</evidence>
<evidence type="ECO:0000313" key="16">
    <source>
        <dbReference type="EMBL" id="SEF58818.1"/>
    </source>
</evidence>
<protein>
    <recommendedName>
        <fullName evidence="13">Sulfide-quinone reductase</fullName>
        <ecNumber evidence="12">1.8.5.4</ecNumber>
    </recommendedName>
    <alternativeName>
        <fullName evidence="14">Sulfide:quinone oxidoreductase</fullName>
    </alternativeName>
</protein>
<accession>A0A1H5T9J6</accession>
<dbReference type="InterPro" id="IPR023753">
    <property type="entry name" value="FAD/NAD-binding_dom"/>
</dbReference>
<dbReference type="Gene3D" id="3.50.50.100">
    <property type="match status" value="1"/>
</dbReference>
<evidence type="ECO:0000256" key="10">
    <source>
        <dbReference type="ARBA" id="ARBA00054727"/>
    </source>
</evidence>
<dbReference type="RefSeq" id="WP_104006795.1">
    <property type="nucleotide sequence ID" value="NZ_FNVD01000002.1"/>
</dbReference>
<evidence type="ECO:0000256" key="1">
    <source>
        <dbReference type="ARBA" id="ARBA00001974"/>
    </source>
</evidence>
<feature type="domain" description="FAD/NAD(P)-binding" evidence="15">
    <location>
        <begin position="3"/>
        <end position="307"/>
    </location>
</feature>
<keyword evidence="17" id="KW-1185">Reference proteome</keyword>
<dbReference type="GO" id="GO:0000166">
    <property type="term" value="F:nucleotide binding"/>
    <property type="evidence" value="ECO:0007669"/>
    <property type="project" value="UniProtKB-KW"/>
</dbReference>
<gene>
    <name evidence="16" type="ORF">SAMN05421751_102126</name>
</gene>
<evidence type="ECO:0000313" key="17">
    <source>
        <dbReference type="Proteomes" id="UP000236742"/>
    </source>
</evidence>
<evidence type="ECO:0000256" key="3">
    <source>
        <dbReference type="ARBA" id="ARBA00022630"/>
    </source>
</evidence>
<dbReference type="SUPFAM" id="SSF51905">
    <property type="entry name" value="FAD/NAD(P)-binding domain"/>
    <property type="match status" value="2"/>
</dbReference>
<dbReference type="InterPro" id="IPR036188">
    <property type="entry name" value="FAD/NAD-bd_sf"/>
</dbReference>
<evidence type="ECO:0000256" key="13">
    <source>
        <dbReference type="ARBA" id="ARBA00071264"/>
    </source>
</evidence>
<dbReference type="Pfam" id="PF07992">
    <property type="entry name" value="Pyr_redox_2"/>
    <property type="match status" value="1"/>
</dbReference>
<evidence type="ECO:0000256" key="14">
    <source>
        <dbReference type="ARBA" id="ARBA00081101"/>
    </source>
</evidence>
<evidence type="ECO:0000256" key="4">
    <source>
        <dbReference type="ARBA" id="ARBA00022719"/>
    </source>
</evidence>
<proteinExistence type="inferred from homology"/>
<name>A0A1H5T9J6_9RHOB</name>
<keyword evidence="5" id="KW-0547">Nucleotide-binding</keyword>
<dbReference type="EMBL" id="FNVD01000002">
    <property type="protein sequence ID" value="SEF58818.1"/>
    <property type="molecule type" value="Genomic_DNA"/>
</dbReference>
<evidence type="ECO:0000256" key="2">
    <source>
        <dbReference type="ARBA" id="ARBA00004170"/>
    </source>
</evidence>
<dbReference type="GO" id="GO:0016020">
    <property type="term" value="C:membrane"/>
    <property type="evidence" value="ECO:0007669"/>
    <property type="project" value="UniProtKB-SubCell"/>
</dbReference>
<dbReference type="GO" id="GO:0048038">
    <property type="term" value="F:quinone binding"/>
    <property type="evidence" value="ECO:0007669"/>
    <property type="project" value="UniProtKB-KW"/>
</dbReference>
<comment type="function">
    <text evidence="10">Catalyzes the oxidation of hydrogen sulfide, with the help of a quinone. Consecutive reaction cycles lead to the accumulation of a polysulfide product on the active site Cys residues; these products are released when they exceed a critical length, typically as cyclooctasulfur.</text>
</comment>
<dbReference type="Proteomes" id="UP000236742">
    <property type="component" value="Unassembled WGS sequence"/>
</dbReference>
<comment type="cofactor">
    <cofactor evidence="1">
        <name>FAD</name>
        <dbReference type="ChEBI" id="CHEBI:57692"/>
    </cofactor>
</comment>
<comment type="similarity">
    <text evidence="11">Belongs to the SQRD family.</text>
</comment>
<comment type="subcellular location">
    <subcellularLocation>
        <location evidence="2">Membrane</location>
        <topology evidence="2">Peripheral membrane protein</topology>
    </subcellularLocation>
</comment>
<evidence type="ECO:0000256" key="7">
    <source>
        <dbReference type="ARBA" id="ARBA00023002"/>
    </source>
</evidence>
<dbReference type="PANTHER" id="PTHR43755:SF1">
    <property type="entry name" value="FAD-DEPENDENT PYRIDINE NUCLEOTIDE-DISULPHIDE OXIDOREDUCTASE"/>
    <property type="match status" value="1"/>
</dbReference>
<evidence type="ECO:0000259" key="15">
    <source>
        <dbReference type="Pfam" id="PF07992"/>
    </source>
</evidence>
<comment type="catalytic activity">
    <reaction evidence="9">
        <text>n a quinone + n hydrogen sulfide + n H(+) = polysulfur(n-2) + n a quinol</text>
        <dbReference type="Rhea" id="RHEA:30239"/>
        <dbReference type="Rhea" id="RHEA-COMP:19475"/>
        <dbReference type="ChEBI" id="CHEBI:15378"/>
        <dbReference type="ChEBI" id="CHEBI:17909"/>
        <dbReference type="ChEBI" id="CHEBI:24646"/>
        <dbReference type="ChEBI" id="CHEBI:29919"/>
        <dbReference type="ChEBI" id="CHEBI:132124"/>
        <dbReference type="EC" id="1.8.5.4"/>
    </reaction>
</comment>
<keyword evidence="6" id="KW-0274">FAD</keyword>